<proteinExistence type="predicted"/>
<evidence type="ECO:0000256" key="1">
    <source>
        <dbReference type="SAM" id="MobiDB-lite"/>
    </source>
</evidence>
<feature type="region of interest" description="Disordered" evidence="1">
    <location>
        <begin position="92"/>
        <end position="117"/>
    </location>
</feature>
<dbReference type="AlphaFoldDB" id="A0A7E4V1L7"/>
<keyword evidence="2" id="KW-1185">Reference proteome</keyword>
<protein>
    <submittedName>
        <fullName evidence="3">Uncharacterized protein</fullName>
    </submittedName>
</protein>
<reference evidence="3" key="2">
    <citation type="submission" date="2020-10" db="UniProtKB">
        <authorList>
            <consortium name="WormBaseParasite"/>
        </authorList>
    </citation>
    <scope>IDENTIFICATION</scope>
</reference>
<name>A0A7E4V1L7_PANRE</name>
<sequence>MLMEFQSAFPSRECDFGNKVFPQQVELTNRIPKGILRANSILLLGRLQASGHLRATHWFQSRLLAPAYLKMSKAALRRADSRNSLLNLSIMGTQSRSHDDEQSAPDTHNIERKESTLTRMHTSSKPWLFAQPSSTILIRRTFAATTTKSNPDPSPH</sequence>
<dbReference type="WBParaSite" id="Pan_g15129.t1">
    <property type="protein sequence ID" value="Pan_g15129.t1"/>
    <property type="gene ID" value="Pan_g15129"/>
</dbReference>
<accession>A0A7E4V1L7</accession>
<dbReference type="Proteomes" id="UP000492821">
    <property type="component" value="Unassembled WGS sequence"/>
</dbReference>
<organism evidence="2 3">
    <name type="scientific">Panagrellus redivivus</name>
    <name type="common">Microworm</name>
    <dbReference type="NCBI Taxonomy" id="6233"/>
    <lineage>
        <taxon>Eukaryota</taxon>
        <taxon>Metazoa</taxon>
        <taxon>Ecdysozoa</taxon>
        <taxon>Nematoda</taxon>
        <taxon>Chromadorea</taxon>
        <taxon>Rhabditida</taxon>
        <taxon>Tylenchina</taxon>
        <taxon>Panagrolaimomorpha</taxon>
        <taxon>Panagrolaimoidea</taxon>
        <taxon>Panagrolaimidae</taxon>
        <taxon>Panagrellus</taxon>
    </lineage>
</organism>
<reference evidence="2" key="1">
    <citation type="journal article" date="2013" name="Genetics">
        <title>The draft genome and transcriptome of Panagrellus redivivus are shaped by the harsh demands of a free-living lifestyle.</title>
        <authorList>
            <person name="Srinivasan J."/>
            <person name="Dillman A.R."/>
            <person name="Macchietto M.G."/>
            <person name="Heikkinen L."/>
            <person name="Lakso M."/>
            <person name="Fracchia K.M."/>
            <person name="Antoshechkin I."/>
            <person name="Mortazavi A."/>
            <person name="Wong G."/>
            <person name="Sternberg P.W."/>
        </authorList>
    </citation>
    <scope>NUCLEOTIDE SEQUENCE [LARGE SCALE GENOMIC DNA]</scope>
    <source>
        <strain evidence="2">MT8872</strain>
    </source>
</reference>
<evidence type="ECO:0000313" key="2">
    <source>
        <dbReference type="Proteomes" id="UP000492821"/>
    </source>
</evidence>
<evidence type="ECO:0000313" key="3">
    <source>
        <dbReference type="WBParaSite" id="Pan_g15129.t1"/>
    </source>
</evidence>